<accession>A0ABT8WVW2</accession>
<evidence type="ECO:0000313" key="4">
    <source>
        <dbReference type="EMBL" id="MDO5985806.1"/>
    </source>
</evidence>
<dbReference type="CDD" id="cd00102">
    <property type="entry name" value="IPT"/>
    <property type="match status" value="1"/>
</dbReference>
<dbReference type="EMBL" id="JAUOEM010000001">
    <property type="protein sequence ID" value="MDO5985806.1"/>
    <property type="molecule type" value="Genomic_DNA"/>
</dbReference>
<keyword evidence="5" id="KW-1185">Reference proteome</keyword>
<dbReference type="Gene3D" id="2.60.40.10">
    <property type="entry name" value="Immunoglobulins"/>
    <property type="match status" value="3"/>
</dbReference>
<feature type="domain" description="IPT/TIG" evidence="3">
    <location>
        <begin position="201"/>
        <end position="290"/>
    </location>
</feature>
<dbReference type="Pfam" id="PF01833">
    <property type="entry name" value="TIG"/>
    <property type="match status" value="3"/>
</dbReference>
<sequence length="478" mass="50511">MCKKYKFLIITLVAILSATIFYSCEDEDYKVIPPSQLENPHSIISIVPDFVDVGTEVTLHGANFSLLEKNNQVRFNGILGDVQEATDTTLVVIVPDDATTGVVSVSIAKVLVEGPVFSVVPAPKITDLSVTGAAIGETITITGENFRETPSENIVMFNGIIAEVIAASKTELTVIVPDGATTGSLTVDVLGQIDTAFFTIAPTITSFTPATSIPGTEVIINGTNFSTDANDNNVSFNGTSFALVVSATTTQLVVIVPSDATTGPISVEIESLLAVSSTPFTIDSTTLVYTINSVEDDVEEAVDGRMTLDSADLELGEFDTFGTPDVGLQKIGLRFNGVMLPSNATILNASIQFVADQTPGSNPTEMTIYGEAIGDALPYTDVINNLSDRTLTTSSAIWSIPPWNGTEAGPNQQTVDISNIIREIRDLGDWASGNSMNFIFEATGVSAGATANNVGREAETYDDANPQEGARLIITISN</sequence>
<reference evidence="4" key="1">
    <citation type="submission" date="2023-07" db="EMBL/GenBank/DDBJ databases">
        <title>Two novel species in the genus Flavivirga.</title>
        <authorList>
            <person name="Kwon K."/>
        </authorList>
    </citation>
    <scope>NUCLEOTIDE SEQUENCE</scope>
    <source>
        <strain evidence="4">KACC 14157</strain>
    </source>
</reference>
<organism evidence="4 5">
    <name type="scientific">Flavivirga amylovorans</name>
    <dbReference type="NCBI Taxonomy" id="870486"/>
    <lineage>
        <taxon>Bacteria</taxon>
        <taxon>Pseudomonadati</taxon>
        <taxon>Bacteroidota</taxon>
        <taxon>Flavobacteriia</taxon>
        <taxon>Flavobacteriales</taxon>
        <taxon>Flavobacteriaceae</taxon>
        <taxon>Flavivirga</taxon>
    </lineage>
</organism>
<dbReference type="PANTHER" id="PTHR46769">
    <property type="entry name" value="POLYCYSTIC KIDNEY AND HEPATIC DISEASE 1 (AUTOSOMAL RECESSIVE)-LIKE 1"/>
    <property type="match status" value="1"/>
</dbReference>
<gene>
    <name evidence="4" type="ORF">Q4Q39_00180</name>
</gene>
<dbReference type="InterPro" id="IPR052387">
    <property type="entry name" value="Fibrocystin"/>
</dbReference>
<dbReference type="RefSeq" id="WP_303280352.1">
    <property type="nucleotide sequence ID" value="NZ_BAABCZ010000016.1"/>
</dbReference>
<dbReference type="InterPro" id="IPR002909">
    <property type="entry name" value="IPT_dom"/>
</dbReference>
<feature type="signal peptide" evidence="2">
    <location>
        <begin position="1"/>
        <end position="23"/>
    </location>
</feature>
<evidence type="ECO:0000259" key="3">
    <source>
        <dbReference type="SMART" id="SM00429"/>
    </source>
</evidence>
<dbReference type="SUPFAM" id="SSF81296">
    <property type="entry name" value="E set domains"/>
    <property type="match status" value="3"/>
</dbReference>
<dbReference type="PROSITE" id="PS51257">
    <property type="entry name" value="PROKAR_LIPOPROTEIN"/>
    <property type="match status" value="1"/>
</dbReference>
<evidence type="ECO:0000256" key="1">
    <source>
        <dbReference type="ARBA" id="ARBA00022729"/>
    </source>
</evidence>
<keyword evidence="1 2" id="KW-0732">Signal</keyword>
<protein>
    <submittedName>
        <fullName evidence="4">IPT/TIG domain-containing protein</fullName>
    </submittedName>
</protein>
<evidence type="ECO:0000313" key="5">
    <source>
        <dbReference type="Proteomes" id="UP001176891"/>
    </source>
</evidence>
<feature type="domain" description="IPT/TIG" evidence="3">
    <location>
        <begin position="39"/>
        <end position="120"/>
    </location>
</feature>
<evidence type="ECO:0000256" key="2">
    <source>
        <dbReference type="SAM" id="SignalP"/>
    </source>
</evidence>
<proteinExistence type="predicted"/>
<dbReference type="Proteomes" id="UP001176891">
    <property type="component" value="Unassembled WGS sequence"/>
</dbReference>
<name>A0ABT8WVW2_9FLAO</name>
<dbReference type="CDD" id="cd00603">
    <property type="entry name" value="IPT_PCSR"/>
    <property type="match status" value="1"/>
</dbReference>
<dbReference type="InterPro" id="IPR014756">
    <property type="entry name" value="Ig_E-set"/>
</dbReference>
<dbReference type="PANTHER" id="PTHR46769:SF2">
    <property type="entry name" value="FIBROCYSTIN-L ISOFORM 2 PRECURSOR-RELATED"/>
    <property type="match status" value="1"/>
</dbReference>
<feature type="chain" id="PRO_5045527312" evidence="2">
    <location>
        <begin position="24"/>
        <end position="478"/>
    </location>
</feature>
<dbReference type="SMART" id="SM00429">
    <property type="entry name" value="IPT"/>
    <property type="match status" value="3"/>
</dbReference>
<comment type="caution">
    <text evidence="4">The sequence shown here is derived from an EMBL/GenBank/DDBJ whole genome shotgun (WGS) entry which is preliminary data.</text>
</comment>
<feature type="domain" description="IPT/TIG" evidence="3">
    <location>
        <begin position="122"/>
        <end position="200"/>
    </location>
</feature>
<dbReference type="InterPro" id="IPR013783">
    <property type="entry name" value="Ig-like_fold"/>
</dbReference>